<sequence>MLFLLCYIFFSFMFLVSSIWFSLSTFNLCMMNIWGRHSDHKISPPESKCLQMRFLNNISEPVYTGIPIKGEGTCLRVALVDAHGGIIVKSGPEASAEVGIHVIDKSFDKNDGEDWTPDEFKTKILGGRQGKLGGATNICLKEGVGCVDGIFFCHTKVPLSKIEVRLGAKIVNVSEGVRIREAITEPFTVRDRRGIKKKDYTLSLHDKVWRLKSIGRDGPFHRKLSTKNINTVADFLTEFSMNPQGLRDILGKSMSAKHFEAAVNHAQTCKRNLKDHYFSPASEQDAGVMLKNVGEGLCPILNDNNASNHFPSYTTKGNANKVVDEHILLMHGSSCPRYHLVCSTGLNYASSSADRNQYREPINSASRATPQSDCSGFQYSGNQYHSCGQSLSFKHEVPPLECDQASQTDNHDWDAFPRFIGDDDLQFEKCVRETHESEETAANRSRMPRDGTVSCGRAWGRRRLIKIFCVSRWFCTINQKKKKGKITKTN</sequence>
<gene>
    <name evidence="3" type="ORF">ACH5RR_025642</name>
</gene>
<proteinExistence type="predicted"/>
<dbReference type="EMBL" id="JBJUIK010000011">
    <property type="protein sequence ID" value="KAL3512925.1"/>
    <property type="molecule type" value="Genomic_DNA"/>
</dbReference>
<dbReference type="Proteomes" id="UP001630127">
    <property type="component" value="Unassembled WGS sequence"/>
</dbReference>
<evidence type="ECO:0000259" key="2">
    <source>
        <dbReference type="Pfam" id="PF20451"/>
    </source>
</evidence>
<protein>
    <recommendedName>
        <fullName evidence="5">Calmodulin-binding protein</fullName>
    </recommendedName>
</protein>
<dbReference type="Pfam" id="PF07887">
    <property type="entry name" value="Calmodulin_bind"/>
    <property type="match status" value="1"/>
</dbReference>
<evidence type="ECO:0000313" key="3">
    <source>
        <dbReference type="EMBL" id="KAL3512925.1"/>
    </source>
</evidence>
<organism evidence="3 4">
    <name type="scientific">Cinchona calisaya</name>
    <dbReference type="NCBI Taxonomy" id="153742"/>
    <lineage>
        <taxon>Eukaryota</taxon>
        <taxon>Viridiplantae</taxon>
        <taxon>Streptophyta</taxon>
        <taxon>Embryophyta</taxon>
        <taxon>Tracheophyta</taxon>
        <taxon>Spermatophyta</taxon>
        <taxon>Magnoliopsida</taxon>
        <taxon>eudicotyledons</taxon>
        <taxon>Gunneridae</taxon>
        <taxon>Pentapetalae</taxon>
        <taxon>asterids</taxon>
        <taxon>lamiids</taxon>
        <taxon>Gentianales</taxon>
        <taxon>Rubiaceae</taxon>
        <taxon>Cinchonoideae</taxon>
        <taxon>Cinchoneae</taxon>
        <taxon>Cinchona</taxon>
    </lineage>
</organism>
<name>A0ABD2Z3K8_9GENT</name>
<evidence type="ECO:0008006" key="5">
    <source>
        <dbReference type="Google" id="ProtNLM"/>
    </source>
</evidence>
<dbReference type="InterPro" id="IPR046831">
    <property type="entry name" value="Calmodulin_bind_N"/>
</dbReference>
<evidence type="ECO:0000313" key="4">
    <source>
        <dbReference type="Proteomes" id="UP001630127"/>
    </source>
</evidence>
<accession>A0ABD2Z3K8</accession>
<reference evidence="3 4" key="1">
    <citation type="submission" date="2024-11" db="EMBL/GenBank/DDBJ databases">
        <title>A near-complete genome assembly of Cinchona calisaya.</title>
        <authorList>
            <person name="Lian D.C."/>
            <person name="Zhao X.W."/>
            <person name="Wei L."/>
        </authorList>
    </citation>
    <scope>NUCLEOTIDE SEQUENCE [LARGE SCALE GENOMIC DNA]</scope>
    <source>
        <tissue evidence="3">Nenye</tissue>
    </source>
</reference>
<dbReference type="PANTHER" id="PTHR31713:SF45">
    <property type="entry name" value="CALMODULIN-BINDING PROTEIN 60 A-LIKE"/>
    <property type="match status" value="1"/>
</dbReference>
<dbReference type="InterPro" id="IPR012416">
    <property type="entry name" value="CBP60"/>
</dbReference>
<feature type="domain" description="Calmodulin binding protein-like N-terminal" evidence="1">
    <location>
        <begin position="50"/>
        <end position="192"/>
    </location>
</feature>
<evidence type="ECO:0000259" key="1">
    <source>
        <dbReference type="Pfam" id="PF07887"/>
    </source>
</evidence>
<dbReference type="InterPro" id="IPR046830">
    <property type="entry name" value="Calmod_bind_M"/>
</dbReference>
<dbReference type="PANTHER" id="PTHR31713">
    <property type="entry name" value="OS02G0177800 PROTEIN"/>
    <property type="match status" value="1"/>
</dbReference>
<comment type="caution">
    <text evidence="3">The sequence shown here is derived from an EMBL/GenBank/DDBJ whole genome shotgun (WGS) entry which is preliminary data.</text>
</comment>
<feature type="domain" description="Calmodulin binding protein central" evidence="2">
    <location>
        <begin position="204"/>
        <end position="269"/>
    </location>
</feature>
<dbReference type="AlphaFoldDB" id="A0ABD2Z3K8"/>
<dbReference type="Pfam" id="PF20451">
    <property type="entry name" value="Calmod_bind_M"/>
    <property type="match status" value="1"/>
</dbReference>
<keyword evidence="4" id="KW-1185">Reference proteome</keyword>